<proteinExistence type="predicted"/>
<accession>A0A2P6SDK3</accession>
<sequence length="93" mass="10989">MMEIKRKTERRKLSRLISHHSSRFFSLKASLQQWLFDSQMQYSSIQLLINNAGIFATSSRFTSEGYVLVDRGVVETKIMREVPHAYPFWLSKF</sequence>
<gene>
    <name evidence="1" type="ORF">RchiOBHm_Chr1g0340761</name>
</gene>
<reference evidence="1 2" key="1">
    <citation type="journal article" date="2018" name="Nat. Genet.">
        <title>The Rosa genome provides new insights in the design of modern roses.</title>
        <authorList>
            <person name="Bendahmane M."/>
        </authorList>
    </citation>
    <scope>NUCLEOTIDE SEQUENCE [LARGE SCALE GENOMIC DNA]</scope>
    <source>
        <strain evidence="2">cv. Old Blush</strain>
    </source>
</reference>
<evidence type="ECO:0000313" key="2">
    <source>
        <dbReference type="Proteomes" id="UP000238479"/>
    </source>
</evidence>
<dbReference type="Proteomes" id="UP000238479">
    <property type="component" value="Chromosome 1"/>
</dbReference>
<dbReference type="AlphaFoldDB" id="A0A2P6SDK3"/>
<protein>
    <submittedName>
        <fullName evidence="1">Uncharacterized protein</fullName>
    </submittedName>
</protein>
<comment type="caution">
    <text evidence="1">The sequence shown here is derived from an EMBL/GenBank/DDBJ whole genome shotgun (WGS) entry which is preliminary data.</text>
</comment>
<name>A0A2P6SDK3_ROSCH</name>
<organism evidence="1 2">
    <name type="scientific">Rosa chinensis</name>
    <name type="common">China rose</name>
    <dbReference type="NCBI Taxonomy" id="74649"/>
    <lineage>
        <taxon>Eukaryota</taxon>
        <taxon>Viridiplantae</taxon>
        <taxon>Streptophyta</taxon>
        <taxon>Embryophyta</taxon>
        <taxon>Tracheophyta</taxon>
        <taxon>Spermatophyta</taxon>
        <taxon>Magnoliopsida</taxon>
        <taxon>eudicotyledons</taxon>
        <taxon>Gunneridae</taxon>
        <taxon>Pentapetalae</taxon>
        <taxon>rosids</taxon>
        <taxon>fabids</taxon>
        <taxon>Rosales</taxon>
        <taxon>Rosaceae</taxon>
        <taxon>Rosoideae</taxon>
        <taxon>Rosoideae incertae sedis</taxon>
        <taxon>Rosa</taxon>
    </lineage>
</organism>
<evidence type="ECO:0000313" key="1">
    <source>
        <dbReference type="EMBL" id="PRQ56752.1"/>
    </source>
</evidence>
<dbReference type="Gramene" id="PRQ56752">
    <property type="protein sequence ID" value="PRQ56752"/>
    <property type="gene ID" value="RchiOBHm_Chr1g0340761"/>
</dbReference>
<dbReference type="EMBL" id="PDCK01000039">
    <property type="protein sequence ID" value="PRQ56752.1"/>
    <property type="molecule type" value="Genomic_DNA"/>
</dbReference>
<dbReference type="STRING" id="74649.A0A2P6SDK3"/>
<keyword evidence="2" id="KW-1185">Reference proteome</keyword>